<dbReference type="InterPro" id="IPR043443">
    <property type="entry name" value="FYB1/2-like"/>
</dbReference>
<feature type="compositionally biased region" description="Polar residues" evidence="3">
    <location>
        <begin position="48"/>
        <end position="63"/>
    </location>
</feature>
<feature type="compositionally biased region" description="Low complexity" evidence="3">
    <location>
        <begin position="188"/>
        <end position="198"/>
    </location>
</feature>
<proteinExistence type="predicted"/>
<keyword evidence="1 2" id="KW-0728">SH3 domain</keyword>
<dbReference type="EMBL" id="KB200701">
    <property type="protein sequence ID" value="ESP00713.1"/>
    <property type="molecule type" value="Genomic_DNA"/>
</dbReference>
<evidence type="ECO:0000256" key="3">
    <source>
        <dbReference type="SAM" id="MobiDB-lite"/>
    </source>
</evidence>
<evidence type="ECO:0000256" key="2">
    <source>
        <dbReference type="PROSITE-ProRule" id="PRU00192"/>
    </source>
</evidence>
<dbReference type="GO" id="GO:0072659">
    <property type="term" value="P:protein localization to plasma membrane"/>
    <property type="evidence" value="ECO:0007669"/>
    <property type="project" value="TreeGrafter"/>
</dbReference>
<gene>
    <name evidence="5" type="ORF">LOTGIDRAFT_158006</name>
</gene>
<dbReference type="KEGG" id="lgi:LOTGIDRAFT_158006"/>
<name>V4ATT2_LOTGI</name>
<dbReference type="GeneID" id="20237591"/>
<dbReference type="AlphaFoldDB" id="V4ATT2"/>
<dbReference type="GO" id="GO:0050852">
    <property type="term" value="P:T cell receptor signaling pathway"/>
    <property type="evidence" value="ECO:0007669"/>
    <property type="project" value="TreeGrafter"/>
</dbReference>
<organism evidence="5 6">
    <name type="scientific">Lottia gigantea</name>
    <name type="common">Giant owl limpet</name>
    <dbReference type="NCBI Taxonomy" id="225164"/>
    <lineage>
        <taxon>Eukaryota</taxon>
        <taxon>Metazoa</taxon>
        <taxon>Spiralia</taxon>
        <taxon>Lophotrochozoa</taxon>
        <taxon>Mollusca</taxon>
        <taxon>Gastropoda</taxon>
        <taxon>Patellogastropoda</taxon>
        <taxon>Lottioidea</taxon>
        <taxon>Lottiidae</taxon>
        <taxon>Lottia</taxon>
    </lineage>
</organism>
<dbReference type="PANTHER" id="PTHR16830">
    <property type="entry name" value="SH2 CONTAINING ADAPTOR PRAM-1 RELATED"/>
    <property type="match status" value="1"/>
</dbReference>
<feature type="region of interest" description="Disordered" evidence="3">
    <location>
        <begin position="48"/>
        <end position="239"/>
    </location>
</feature>
<feature type="compositionally biased region" description="Low complexity" evidence="3">
    <location>
        <begin position="228"/>
        <end position="239"/>
    </location>
</feature>
<sequence>MSSVDDGEVYDDGTAIKNISVSGVAKKAAMFEPKSGKTTPPVLRKFRGQQQINANGGDSTKLNQPEEKTTPSWVKKPVTNGAVPPKPDVIPKSRTSPVSPKPPLAIPKKTVGVTHKWSHVNSSASSTVAKSKETPVTNTFRKLSTDTNKPDSPVLKDINHNVKTQPLKSNSDIASGNKRSSVADLQKSFQSDSNSSSSETRATNVKPLKENTSPVETKQSEEVIRRTSNVSSVSDSKSSILDRIASLETSSGAKNITFNRKSMVTRKGDSKLFKRFIISKNDKSFDGPPPSKPPKLTDIDLEPIKAEYKQLHSKQDAAGFEDEDFYDDIGNVMSQFSVIQPMTEEEEYGDVGNVMADDMEEYDDCSTATAALQEPDEVYEPIDEEQAISGGSVSSKTKESEKERKKRDKEKKDQERKAKEELKKKEREEEITGSEPKQGEGIIREDCTGTKLDLSLKKGDRVDIIRMDKNPSGKWLVKATDGRWGYVDSSNVEVATSTIRQSYIGFLLPPRLQNIWMNDEQEYMVADDMQANGCLSSNLPIIHTHIKKRPRRDRKSHSWYYLYFLRALMFFLHDPGDQFRISNSRKKNGAFRSSNFRSRIT</sequence>
<dbReference type="OrthoDB" id="5986624at2759"/>
<dbReference type="Proteomes" id="UP000030746">
    <property type="component" value="Unassembled WGS sequence"/>
</dbReference>
<dbReference type="OMA" id="KPNIGSK"/>
<protein>
    <recommendedName>
        <fullName evidence="4">SH3 domain-containing protein</fullName>
    </recommendedName>
</protein>
<keyword evidence="6" id="KW-1185">Reference proteome</keyword>
<accession>V4ATT2</accession>
<dbReference type="GO" id="GO:0005886">
    <property type="term" value="C:plasma membrane"/>
    <property type="evidence" value="ECO:0007669"/>
    <property type="project" value="InterPro"/>
</dbReference>
<reference evidence="5 6" key="1">
    <citation type="journal article" date="2013" name="Nature">
        <title>Insights into bilaterian evolution from three spiralian genomes.</title>
        <authorList>
            <person name="Simakov O."/>
            <person name="Marletaz F."/>
            <person name="Cho S.J."/>
            <person name="Edsinger-Gonzales E."/>
            <person name="Havlak P."/>
            <person name="Hellsten U."/>
            <person name="Kuo D.H."/>
            <person name="Larsson T."/>
            <person name="Lv J."/>
            <person name="Arendt D."/>
            <person name="Savage R."/>
            <person name="Osoegawa K."/>
            <person name="de Jong P."/>
            <person name="Grimwood J."/>
            <person name="Chapman J.A."/>
            <person name="Shapiro H."/>
            <person name="Aerts A."/>
            <person name="Otillar R.P."/>
            <person name="Terry A.Y."/>
            <person name="Boore J.L."/>
            <person name="Grigoriev I.V."/>
            <person name="Lindberg D.R."/>
            <person name="Seaver E.C."/>
            <person name="Weisblat D.A."/>
            <person name="Putnam N.H."/>
            <person name="Rokhsar D.S."/>
        </authorList>
    </citation>
    <scope>NUCLEOTIDE SEQUENCE [LARGE SCALE GENOMIC DNA]</scope>
</reference>
<evidence type="ECO:0000256" key="1">
    <source>
        <dbReference type="ARBA" id="ARBA00022443"/>
    </source>
</evidence>
<feature type="compositionally biased region" description="Basic and acidic residues" evidence="3">
    <location>
        <begin position="410"/>
        <end position="430"/>
    </location>
</feature>
<feature type="region of interest" description="Disordered" evidence="3">
    <location>
        <begin position="384"/>
        <end position="444"/>
    </location>
</feature>
<evidence type="ECO:0000313" key="6">
    <source>
        <dbReference type="Proteomes" id="UP000030746"/>
    </source>
</evidence>
<dbReference type="InterPro" id="IPR036028">
    <property type="entry name" value="SH3-like_dom_sf"/>
</dbReference>
<dbReference type="SUPFAM" id="SSF50044">
    <property type="entry name" value="SH3-domain"/>
    <property type="match status" value="1"/>
</dbReference>
<feature type="compositionally biased region" description="Polar residues" evidence="3">
    <location>
        <begin position="161"/>
        <end position="180"/>
    </location>
</feature>
<dbReference type="PROSITE" id="PS50002">
    <property type="entry name" value="SH3"/>
    <property type="match status" value="1"/>
</dbReference>
<dbReference type="CTD" id="20237591"/>
<feature type="domain" description="SH3" evidence="4">
    <location>
        <begin position="436"/>
        <end position="497"/>
    </location>
</feature>
<feature type="compositionally biased region" description="Polar residues" evidence="3">
    <location>
        <begin position="119"/>
        <end position="147"/>
    </location>
</feature>
<dbReference type="RefSeq" id="XP_009048832.1">
    <property type="nucleotide sequence ID" value="XM_009050584.1"/>
</dbReference>
<dbReference type="Gene3D" id="2.30.30.40">
    <property type="entry name" value="SH3 Domains"/>
    <property type="match status" value="1"/>
</dbReference>
<evidence type="ECO:0000259" key="4">
    <source>
        <dbReference type="PROSITE" id="PS50002"/>
    </source>
</evidence>
<dbReference type="InterPro" id="IPR001452">
    <property type="entry name" value="SH3_domain"/>
</dbReference>
<dbReference type="HOGENOM" id="CLU_454390_0_0_1"/>
<dbReference type="GO" id="GO:0007229">
    <property type="term" value="P:integrin-mediated signaling pathway"/>
    <property type="evidence" value="ECO:0007669"/>
    <property type="project" value="InterPro"/>
</dbReference>
<dbReference type="PANTHER" id="PTHR16830:SF12">
    <property type="entry name" value="PDZ DOMAIN-CONTAINING PROTEIN"/>
    <property type="match status" value="1"/>
</dbReference>
<evidence type="ECO:0000313" key="5">
    <source>
        <dbReference type="EMBL" id="ESP00713.1"/>
    </source>
</evidence>